<dbReference type="GO" id="GO:0140359">
    <property type="term" value="F:ABC-type transporter activity"/>
    <property type="evidence" value="ECO:0007669"/>
    <property type="project" value="InterPro"/>
</dbReference>
<feature type="domain" description="ATPase AAA-type core" evidence="2">
    <location>
        <begin position="18"/>
        <end position="57"/>
    </location>
</feature>
<dbReference type="EMBL" id="AHGT01000008">
    <property type="protein sequence ID" value="ESU38887.1"/>
    <property type="molecule type" value="Genomic_DNA"/>
</dbReference>
<evidence type="ECO:0000313" key="3">
    <source>
        <dbReference type="EMBL" id="ESU38887.1"/>
    </source>
</evidence>
<dbReference type="GO" id="GO:0016020">
    <property type="term" value="C:membrane"/>
    <property type="evidence" value="ECO:0007669"/>
    <property type="project" value="InterPro"/>
</dbReference>
<dbReference type="Proteomes" id="UP000018320">
    <property type="component" value="Unassembled WGS sequence"/>
</dbReference>
<dbReference type="AlphaFoldDB" id="V6TKN6"/>
<dbReference type="VEuPathDB" id="GiardiaDB:GL50803_0012820"/>
<evidence type="ECO:0000313" key="4">
    <source>
        <dbReference type="Proteomes" id="UP000018320"/>
    </source>
</evidence>
<reference evidence="3 4" key="2">
    <citation type="journal article" date="2013" name="Genome Biol. Evol.">
        <title>Genome sequencing of Giardia lamblia genotypes A2 and B isolates (DH and GS) and comparative analysis with the genomes of genotypes A1 and E (WB and Pig).</title>
        <authorList>
            <person name="Adam R.D."/>
            <person name="Dahlstrom E.W."/>
            <person name="Martens C.A."/>
            <person name="Bruno D.P."/>
            <person name="Barbian K.D."/>
            <person name="Ricklefs S.M."/>
            <person name="Hernandez M.M."/>
            <person name="Narla N.P."/>
            <person name="Patel R.B."/>
            <person name="Porcella S.F."/>
            <person name="Nash T.E."/>
        </authorList>
    </citation>
    <scope>NUCLEOTIDE SEQUENCE [LARGE SCALE GENOMIC DNA]</scope>
    <source>
        <strain evidence="3 4">DH</strain>
    </source>
</reference>
<dbReference type="InterPro" id="IPR003959">
    <property type="entry name" value="ATPase_AAA_core"/>
</dbReference>
<dbReference type="VEuPathDB" id="GiardiaDB:DHA2_12820"/>
<protein>
    <submittedName>
        <fullName evidence="3">p-loop containing Nucleoside Triphosphate Hydrolase superfamily protein</fullName>
    </submittedName>
</protein>
<accession>V6TKN6</accession>
<dbReference type="VEuPathDB" id="GiardiaDB:QR46_0445"/>
<dbReference type="SUPFAM" id="SSF52540">
    <property type="entry name" value="P-loop containing nucleoside triphosphate hydrolases"/>
    <property type="match status" value="1"/>
</dbReference>
<comment type="caution">
    <text evidence="3">The sequence shown here is derived from an EMBL/GenBank/DDBJ whole genome shotgun (WGS) entry which is preliminary data.</text>
</comment>
<dbReference type="VEuPathDB" id="GiardiaDB:GL50581_842"/>
<name>V6TKN6_GIAIN</name>
<dbReference type="GO" id="GO:0016787">
    <property type="term" value="F:hydrolase activity"/>
    <property type="evidence" value="ECO:0007669"/>
    <property type="project" value="UniProtKB-KW"/>
</dbReference>
<feature type="chain" id="PRO_5004751892" evidence="1">
    <location>
        <begin position="17"/>
        <end position="188"/>
    </location>
</feature>
<dbReference type="PANTHER" id="PTHR19229">
    <property type="entry name" value="ATP-BINDING CASSETTE TRANSPORTER SUBFAMILY A ABCA"/>
    <property type="match status" value="1"/>
</dbReference>
<reference evidence="4" key="1">
    <citation type="submission" date="2012-02" db="EMBL/GenBank/DDBJ databases">
        <title>Genome sequencing of Giardia lamblia Genotypes A2 and B isolates (DH and GS) and comparative analysis with the genomes of Genotypes A1 and E (WB and Pig).</title>
        <authorList>
            <person name="Adam R."/>
            <person name="Dahlstrom E."/>
            <person name="Martens C."/>
            <person name="Bruno D."/>
            <person name="Barbian K."/>
            <person name="Porcella S.F."/>
            <person name="Nash T."/>
        </authorList>
    </citation>
    <scope>NUCLEOTIDE SEQUENCE</scope>
    <source>
        <strain evidence="4">DH</strain>
    </source>
</reference>
<dbReference type="InterPro" id="IPR026082">
    <property type="entry name" value="ABCA"/>
</dbReference>
<gene>
    <name evidence="3" type="ORF">DHA2_12820</name>
</gene>
<organism evidence="3 4">
    <name type="scientific">Giardia intestinalis</name>
    <name type="common">Giardia lamblia</name>
    <dbReference type="NCBI Taxonomy" id="5741"/>
    <lineage>
        <taxon>Eukaryota</taxon>
        <taxon>Metamonada</taxon>
        <taxon>Diplomonadida</taxon>
        <taxon>Hexamitidae</taxon>
        <taxon>Giardiinae</taxon>
        <taxon>Giardia</taxon>
    </lineage>
</organism>
<dbReference type="Pfam" id="PF13304">
    <property type="entry name" value="AAA_21"/>
    <property type="match status" value="1"/>
</dbReference>
<dbReference type="InterPro" id="IPR027417">
    <property type="entry name" value="P-loop_NTPase"/>
</dbReference>
<evidence type="ECO:0000259" key="2">
    <source>
        <dbReference type="Pfam" id="PF13304"/>
    </source>
</evidence>
<sequence length="188" mass="21173">MSKMWGLNFFIMAVQRQVFLDEPTTGLDPVTKRAVWRTIEEAKQGKTIILTTHSMEEADSLAQYIAIMAAGQLRCIGTKERLKARFGSGYRVQIIHVTESVGRVDALLVCSAPYIRLEKREHIPNDKTHTRSFYVVPQGHPISYLYKALYREKSSGSGLIKEFGVSFTGLEEVFLTIAHMVEPPPEGV</sequence>
<keyword evidence="3" id="KW-0378">Hydrolase</keyword>
<evidence type="ECO:0000256" key="1">
    <source>
        <dbReference type="SAM" id="SignalP"/>
    </source>
</evidence>
<proteinExistence type="predicted"/>
<keyword evidence="1" id="KW-0732">Signal</keyword>
<feature type="signal peptide" evidence="1">
    <location>
        <begin position="1"/>
        <end position="16"/>
    </location>
</feature>
<dbReference type="Gene3D" id="3.40.50.300">
    <property type="entry name" value="P-loop containing nucleotide triphosphate hydrolases"/>
    <property type="match status" value="1"/>
</dbReference>